<dbReference type="SUPFAM" id="SSF52402">
    <property type="entry name" value="Adenine nucleotide alpha hydrolases-like"/>
    <property type="match status" value="1"/>
</dbReference>
<protein>
    <submittedName>
        <fullName evidence="2">DNA sulfur modification protein DndC</fullName>
    </submittedName>
</protein>
<accession>A0A239A4D0</accession>
<reference evidence="3" key="1">
    <citation type="submission" date="2017-06" db="EMBL/GenBank/DDBJ databases">
        <authorList>
            <person name="Varghese N."/>
            <person name="Submissions S."/>
        </authorList>
    </citation>
    <scope>NUCLEOTIDE SEQUENCE [LARGE SCALE GENOMIC DNA]</scope>
    <source>
        <strain evidence="3">DSM 28041</strain>
    </source>
</reference>
<dbReference type="InterPro" id="IPR017598">
    <property type="entry name" value="SulphurTrfase_DndC"/>
</dbReference>
<feature type="domain" description="Phosphoadenosine phosphosulphate reductase" evidence="1">
    <location>
        <begin position="27"/>
        <end position="205"/>
    </location>
</feature>
<sequence>MPLNIAFIEAELQDQYLMPDNNKPWILGFSGGKDSTLLLQLAWRSVAKLPAEQRSRPIYVVTNDTRVENPRVVQFVDKQLSRIEQAAQTQDMPFIVQRTLPQLQETFWAKLIGLGYPAPDTRFRWCTDRLKISPTTRFIQSKISSAGEVIILLGTREAESSKRAQSMRKHAVQGRRLRKHVLPNASVFAPIRDVQTPELWQYLNQVPPPWGGTHKELITLYRSASVDEDCPLVIDTATASCGKSRFGCWVCTVVARDKSMEGLIQNGETWMEPLADLRNFLIEARDNPARYRQKELRRGYIREEAWGPYSANTRAEVLRRLLQAQYTIQREVDPTMSFISYQELVVIQALWHRDGLFAHTVAGIYNSIYPVPLPASAQTRKQHEQQQLLREVCADEPEHVDLINQVLQVQKTANLLGRRRGQASPVEAVLDHFLKEKARTLPHIPA</sequence>
<gene>
    <name evidence="2" type="ORF">SAMN06269173_110156</name>
</gene>
<dbReference type="Gene3D" id="3.40.50.620">
    <property type="entry name" value="HUPs"/>
    <property type="match status" value="1"/>
</dbReference>
<dbReference type="PANTHER" id="PTHR43196:SF2">
    <property type="entry name" value="PHOSPHOADENOSINE PHOSPHOSULFATE REDUCTASE"/>
    <property type="match status" value="1"/>
</dbReference>
<evidence type="ECO:0000259" key="1">
    <source>
        <dbReference type="Pfam" id="PF01507"/>
    </source>
</evidence>
<dbReference type="EMBL" id="FZNS01000010">
    <property type="protein sequence ID" value="SNR89884.1"/>
    <property type="molecule type" value="Genomic_DNA"/>
</dbReference>
<dbReference type="NCBIfam" id="TIGR03183">
    <property type="entry name" value="DNA_S_dndC"/>
    <property type="match status" value="1"/>
</dbReference>
<dbReference type="AlphaFoldDB" id="A0A239A4D0"/>
<evidence type="ECO:0000313" key="3">
    <source>
        <dbReference type="Proteomes" id="UP000198310"/>
    </source>
</evidence>
<dbReference type="GO" id="GO:0003824">
    <property type="term" value="F:catalytic activity"/>
    <property type="evidence" value="ECO:0007669"/>
    <property type="project" value="InterPro"/>
</dbReference>
<dbReference type="PANTHER" id="PTHR43196">
    <property type="entry name" value="SULFATE ADENYLYLTRANSFERASE SUBUNIT 2"/>
    <property type="match status" value="1"/>
</dbReference>
<dbReference type="InterPro" id="IPR014729">
    <property type="entry name" value="Rossmann-like_a/b/a_fold"/>
</dbReference>
<evidence type="ECO:0000313" key="2">
    <source>
        <dbReference type="EMBL" id="SNR89884.1"/>
    </source>
</evidence>
<dbReference type="Pfam" id="PF01507">
    <property type="entry name" value="PAPS_reduct"/>
    <property type="match status" value="1"/>
</dbReference>
<keyword evidence="3" id="KW-1185">Reference proteome</keyword>
<dbReference type="RefSeq" id="WP_089333826.1">
    <property type="nucleotide sequence ID" value="NZ_FZNS01000010.1"/>
</dbReference>
<proteinExistence type="predicted"/>
<dbReference type="InterPro" id="IPR050128">
    <property type="entry name" value="Sulfate_adenylyltrnsfr_sub2"/>
</dbReference>
<dbReference type="InterPro" id="IPR002500">
    <property type="entry name" value="PAPS_reduct_dom"/>
</dbReference>
<organism evidence="2 3">
    <name type="scientific">Hymenobacter mucosus</name>
    <dbReference type="NCBI Taxonomy" id="1411120"/>
    <lineage>
        <taxon>Bacteria</taxon>
        <taxon>Pseudomonadati</taxon>
        <taxon>Bacteroidota</taxon>
        <taxon>Cytophagia</taxon>
        <taxon>Cytophagales</taxon>
        <taxon>Hymenobacteraceae</taxon>
        <taxon>Hymenobacter</taxon>
    </lineage>
</organism>
<name>A0A239A4D0_9BACT</name>
<dbReference type="Proteomes" id="UP000198310">
    <property type="component" value="Unassembled WGS sequence"/>
</dbReference>